<dbReference type="EMBL" id="CAJOBC010003766">
    <property type="protein sequence ID" value="CAF3799519.1"/>
    <property type="molecule type" value="Genomic_DNA"/>
</dbReference>
<name>A0A814INN7_9BILA</name>
<evidence type="ECO:0000313" key="3">
    <source>
        <dbReference type="EMBL" id="CAF1028472.1"/>
    </source>
</evidence>
<sequence>MATDNILPPVGDSIQQRQLSKSKKRNTIICRSKETTATTVTTKLSFTKDSSLLSKSSIFPSTERESKSPQLARSRQKQQQAPRRERTAASLQPNNRLPMLYSISQEIRRVPDEQRKQIYALNRLMRKLEQERFQNFCRLNGIPVEEGDEIALAPPAPVIEIEKVE</sequence>
<accession>A0A814INN7</accession>
<feature type="compositionally biased region" description="Polar residues" evidence="1">
    <location>
        <begin position="68"/>
        <end position="81"/>
    </location>
</feature>
<comment type="caution">
    <text evidence="3">The sequence shown here is derived from an EMBL/GenBank/DDBJ whole genome shotgun (WGS) entry which is preliminary data.</text>
</comment>
<feature type="region of interest" description="Disordered" evidence="1">
    <location>
        <begin position="1"/>
        <end position="26"/>
    </location>
</feature>
<proteinExistence type="predicted"/>
<evidence type="ECO:0000313" key="4">
    <source>
        <dbReference type="EMBL" id="CAF3645742.1"/>
    </source>
</evidence>
<dbReference type="Proteomes" id="UP000682733">
    <property type="component" value="Unassembled WGS sequence"/>
</dbReference>
<reference evidence="3" key="1">
    <citation type="submission" date="2021-02" db="EMBL/GenBank/DDBJ databases">
        <authorList>
            <person name="Nowell W R."/>
        </authorList>
    </citation>
    <scope>NUCLEOTIDE SEQUENCE</scope>
</reference>
<evidence type="ECO:0000313" key="5">
    <source>
        <dbReference type="EMBL" id="CAF3799519.1"/>
    </source>
</evidence>
<dbReference type="EMBL" id="CAJOBA010002460">
    <property type="protein sequence ID" value="CAF3645742.1"/>
    <property type="molecule type" value="Genomic_DNA"/>
</dbReference>
<dbReference type="OrthoDB" id="10035051at2759"/>
<gene>
    <name evidence="3" type="ORF">GPM918_LOCUS15153</name>
    <name evidence="2" type="ORF">OVA965_LOCUS7631</name>
    <name evidence="5" type="ORF">SRO942_LOCUS15156</name>
    <name evidence="4" type="ORF">TMI583_LOCUS7624</name>
</gene>
<protein>
    <submittedName>
        <fullName evidence="3">Uncharacterized protein</fullName>
    </submittedName>
</protein>
<evidence type="ECO:0000313" key="6">
    <source>
        <dbReference type="Proteomes" id="UP000663829"/>
    </source>
</evidence>
<evidence type="ECO:0000313" key="2">
    <source>
        <dbReference type="EMBL" id="CAF0860943.1"/>
    </source>
</evidence>
<organism evidence="3 6">
    <name type="scientific">Didymodactylos carnosus</name>
    <dbReference type="NCBI Taxonomy" id="1234261"/>
    <lineage>
        <taxon>Eukaryota</taxon>
        <taxon>Metazoa</taxon>
        <taxon>Spiralia</taxon>
        <taxon>Gnathifera</taxon>
        <taxon>Rotifera</taxon>
        <taxon>Eurotatoria</taxon>
        <taxon>Bdelloidea</taxon>
        <taxon>Philodinida</taxon>
        <taxon>Philodinidae</taxon>
        <taxon>Didymodactylos</taxon>
    </lineage>
</organism>
<dbReference type="AlphaFoldDB" id="A0A814INN7"/>
<dbReference type="Pfam" id="PF15674">
    <property type="entry name" value="CCDC23"/>
    <property type="match status" value="1"/>
</dbReference>
<dbReference type="EMBL" id="CAJNOK010002461">
    <property type="protein sequence ID" value="CAF0860943.1"/>
    <property type="molecule type" value="Genomic_DNA"/>
</dbReference>
<dbReference type="Proteomes" id="UP000681722">
    <property type="component" value="Unassembled WGS sequence"/>
</dbReference>
<keyword evidence="6" id="KW-1185">Reference proteome</keyword>
<dbReference type="Proteomes" id="UP000677228">
    <property type="component" value="Unassembled WGS sequence"/>
</dbReference>
<dbReference type="EMBL" id="CAJNOQ010003765">
    <property type="protein sequence ID" value="CAF1028472.1"/>
    <property type="molecule type" value="Genomic_DNA"/>
</dbReference>
<dbReference type="InterPro" id="IPR031378">
    <property type="entry name" value="SVBP"/>
</dbReference>
<feature type="region of interest" description="Disordered" evidence="1">
    <location>
        <begin position="55"/>
        <end position="97"/>
    </location>
</feature>
<dbReference type="Proteomes" id="UP000663829">
    <property type="component" value="Unassembled WGS sequence"/>
</dbReference>
<evidence type="ECO:0000256" key="1">
    <source>
        <dbReference type="SAM" id="MobiDB-lite"/>
    </source>
</evidence>